<dbReference type="EMBL" id="BBLT01000027">
    <property type="protein sequence ID" value="GAL87806.1"/>
    <property type="molecule type" value="Genomic_DNA"/>
</dbReference>
<name>A0A098LLF2_9BACT</name>
<keyword evidence="2" id="KW-1185">Reference proteome</keyword>
<dbReference type="Proteomes" id="UP000030185">
    <property type="component" value="Unassembled WGS sequence"/>
</dbReference>
<reference evidence="1 2" key="1">
    <citation type="submission" date="2014-09" db="EMBL/GenBank/DDBJ databases">
        <title>Sporocytophaga myxococcoides PG-01 genome sequencing.</title>
        <authorList>
            <person name="Liu L."/>
            <person name="Gao P.J."/>
            <person name="Chen G.J."/>
            <person name="Wang L.S."/>
        </authorList>
    </citation>
    <scope>NUCLEOTIDE SEQUENCE [LARGE SCALE GENOMIC DNA]</scope>
    <source>
        <strain evidence="1 2">PG-01</strain>
    </source>
</reference>
<comment type="caution">
    <text evidence="1">The sequence shown here is derived from an EMBL/GenBank/DDBJ whole genome shotgun (WGS) entry which is preliminary data.</text>
</comment>
<accession>A0A098LLF2</accession>
<sequence>MLSRQQPSTLSSADRPLSARSGPYNRVTIHAFIPYRRHYTIGASYIHYPTKEHLMSLQLSPNGIVRRFAGRCVATVLAGSFIYALSAHAEPVTAAPEYAVAMALEAGGEKSEHHVMAKAGEQFSIASGDWRVEMTVRQGNTPIDVWMAGKVFKGSNVVSAPKMLAHVNEKAVIKVGDSSDPFSLSMVVSPQL</sequence>
<protein>
    <submittedName>
        <fullName evidence="1">Uncharacterized protein</fullName>
    </submittedName>
</protein>
<dbReference type="AlphaFoldDB" id="A0A098LLF2"/>
<organism evidence="1 2">
    <name type="scientific">Sporocytophaga myxococcoides</name>
    <dbReference type="NCBI Taxonomy" id="153721"/>
    <lineage>
        <taxon>Bacteria</taxon>
        <taxon>Pseudomonadati</taxon>
        <taxon>Bacteroidota</taxon>
        <taxon>Cytophagia</taxon>
        <taxon>Cytophagales</taxon>
        <taxon>Cytophagaceae</taxon>
        <taxon>Sporocytophaga</taxon>
    </lineage>
</organism>
<evidence type="ECO:0000313" key="2">
    <source>
        <dbReference type="Proteomes" id="UP000030185"/>
    </source>
</evidence>
<gene>
    <name evidence="1" type="ORF">MYP_5038</name>
</gene>
<evidence type="ECO:0000313" key="1">
    <source>
        <dbReference type="EMBL" id="GAL87806.1"/>
    </source>
</evidence>
<proteinExistence type="predicted"/>